<protein>
    <recommendedName>
        <fullName evidence="3">DOCKER domain-containing protein</fullName>
    </recommendedName>
</protein>
<evidence type="ECO:0000313" key="5">
    <source>
        <dbReference type="Proteomes" id="UP000678499"/>
    </source>
</evidence>
<feature type="domain" description="DOCKER" evidence="3">
    <location>
        <begin position="1"/>
        <end position="167"/>
    </location>
</feature>
<evidence type="ECO:0000313" key="4">
    <source>
        <dbReference type="EMBL" id="CAD7286068.1"/>
    </source>
</evidence>
<dbReference type="PANTHER" id="PTHR23317:SF26">
    <property type="entry name" value="ZIZIMIN, ISOFORM K"/>
    <property type="match status" value="1"/>
</dbReference>
<dbReference type="InterPro" id="IPR027357">
    <property type="entry name" value="DOCKER_dom"/>
</dbReference>
<comment type="similarity">
    <text evidence="2">Belongs to the DOCK family.</text>
</comment>
<dbReference type="OrthoDB" id="47328at2759"/>
<dbReference type="InterPro" id="IPR046770">
    <property type="entry name" value="DOCKER_Lobe_B"/>
</dbReference>
<dbReference type="GO" id="GO:0007264">
    <property type="term" value="P:small GTPase-mediated signal transduction"/>
    <property type="evidence" value="ECO:0007669"/>
    <property type="project" value="InterPro"/>
</dbReference>
<reference evidence="4" key="1">
    <citation type="submission" date="2020-11" db="EMBL/GenBank/DDBJ databases">
        <authorList>
            <person name="Tran Van P."/>
        </authorList>
    </citation>
    <scope>NUCLEOTIDE SEQUENCE</scope>
</reference>
<dbReference type="InterPro" id="IPR043161">
    <property type="entry name" value="DOCK_C_lobe_A"/>
</dbReference>
<dbReference type="GO" id="GO:0005085">
    <property type="term" value="F:guanyl-nucleotide exchange factor activity"/>
    <property type="evidence" value="ECO:0007669"/>
    <property type="project" value="UniProtKB-KW"/>
</dbReference>
<dbReference type="EMBL" id="CAJPEX010041930">
    <property type="protein sequence ID" value="CAG0926220.1"/>
    <property type="molecule type" value="Genomic_DNA"/>
</dbReference>
<feature type="non-terminal residue" evidence="4">
    <location>
        <position position="1"/>
    </location>
</feature>
<dbReference type="PANTHER" id="PTHR23317">
    <property type="entry name" value="DEDICATOR OF CYTOKINESIS DOCK"/>
    <property type="match status" value="1"/>
</dbReference>
<dbReference type="Pfam" id="PF06920">
    <property type="entry name" value="DHR-2_Lobe_A"/>
    <property type="match status" value="1"/>
</dbReference>
<gene>
    <name evidence="4" type="ORF">NMOB1V02_LOCUS13670</name>
</gene>
<dbReference type="EMBL" id="OA923967">
    <property type="protein sequence ID" value="CAD7286068.1"/>
    <property type="molecule type" value="Genomic_DNA"/>
</dbReference>
<feature type="non-terminal residue" evidence="4">
    <location>
        <position position="167"/>
    </location>
</feature>
<sequence length="167" mass="19563">VVEELIKAAEWFEKSERWECLLEVYRLVTPFYEAKRDFAALSECFSRLQFACKKVSDSNYAKRRLLGTYFRVAFYGEGFFDAMSGRSFLYKEPKVTSLAEFSERIMDIFTEKFGKGVVRIIQDSSPVNLDELDPQMAHIQITHVTPFFDEHESVTRVSEFERNHNIS</sequence>
<name>A0A7R9GKU4_9CRUS</name>
<keyword evidence="5" id="KW-1185">Reference proteome</keyword>
<evidence type="ECO:0000256" key="2">
    <source>
        <dbReference type="PROSITE-ProRule" id="PRU00984"/>
    </source>
</evidence>
<dbReference type="PROSITE" id="PS51651">
    <property type="entry name" value="DOCKER"/>
    <property type="match status" value="1"/>
</dbReference>
<dbReference type="InterPro" id="IPR046769">
    <property type="entry name" value="DOCKER_Lobe_A"/>
</dbReference>
<dbReference type="Pfam" id="PF20422">
    <property type="entry name" value="DHR-2_Lobe_B"/>
    <property type="match status" value="1"/>
</dbReference>
<dbReference type="Proteomes" id="UP000678499">
    <property type="component" value="Unassembled WGS sequence"/>
</dbReference>
<dbReference type="InterPro" id="IPR026791">
    <property type="entry name" value="DOCK"/>
</dbReference>
<proteinExistence type="inferred from homology"/>
<keyword evidence="1" id="KW-0344">Guanine-nucleotide releasing factor</keyword>
<dbReference type="AlphaFoldDB" id="A0A7R9GKU4"/>
<evidence type="ECO:0000256" key="1">
    <source>
        <dbReference type="ARBA" id="ARBA00022658"/>
    </source>
</evidence>
<dbReference type="Gene3D" id="1.25.40.410">
    <property type="match status" value="1"/>
</dbReference>
<accession>A0A7R9GKU4</accession>
<evidence type="ECO:0000259" key="3">
    <source>
        <dbReference type="PROSITE" id="PS51651"/>
    </source>
</evidence>
<organism evidence="4">
    <name type="scientific">Notodromas monacha</name>
    <dbReference type="NCBI Taxonomy" id="399045"/>
    <lineage>
        <taxon>Eukaryota</taxon>
        <taxon>Metazoa</taxon>
        <taxon>Ecdysozoa</taxon>
        <taxon>Arthropoda</taxon>
        <taxon>Crustacea</taxon>
        <taxon>Oligostraca</taxon>
        <taxon>Ostracoda</taxon>
        <taxon>Podocopa</taxon>
        <taxon>Podocopida</taxon>
        <taxon>Cypridocopina</taxon>
        <taxon>Cypridoidea</taxon>
        <taxon>Cyprididae</taxon>
        <taxon>Notodromas</taxon>
    </lineage>
</organism>